<comment type="caution">
    <text evidence="2">The sequence shown here is derived from an EMBL/GenBank/DDBJ whole genome shotgun (WGS) entry which is preliminary data.</text>
</comment>
<dbReference type="AlphaFoldDB" id="A0A813K3N5"/>
<feature type="non-terminal residue" evidence="2">
    <location>
        <position position="1"/>
    </location>
</feature>
<proteinExistence type="predicted"/>
<protein>
    <submittedName>
        <fullName evidence="2">Uncharacterized protein</fullName>
    </submittedName>
</protein>
<name>A0A813K3N5_POLGL</name>
<evidence type="ECO:0000313" key="2">
    <source>
        <dbReference type="EMBL" id="CAE8693172.1"/>
    </source>
</evidence>
<feature type="compositionally biased region" description="Polar residues" evidence="1">
    <location>
        <begin position="18"/>
        <end position="28"/>
    </location>
</feature>
<accession>A0A813K3N5</accession>
<dbReference type="Proteomes" id="UP000626109">
    <property type="component" value="Unassembled WGS sequence"/>
</dbReference>
<reference evidence="2" key="1">
    <citation type="submission" date="2021-02" db="EMBL/GenBank/DDBJ databases">
        <authorList>
            <person name="Dougan E. K."/>
            <person name="Rhodes N."/>
            <person name="Thang M."/>
            <person name="Chan C."/>
        </authorList>
    </citation>
    <scope>NUCLEOTIDE SEQUENCE</scope>
</reference>
<dbReference type="EMBL" id="CAJNNW010027803">
    <property type="protein sequence ID" value="CAE8693172.1"/>
    <property type="molecule type" value="Genomic_DNA"/>
</dbReference>
<sequence>MLRAQLFSGDEPAPGSFRPSSLRSSFNGDESEGTARRRLFDGEDWGDDLALLRGSGASPGNGNFAGSGVFSSPSMPETSFEDDPWQLRPAAQ</sequence>
<organism evidence="2 3">
    <name type="scientific">Polarella glacialis</name>
    <name type="common">Dinoflagellate</name>
    <dbReference type="NCBI Taxonomy" id="89957"/>
    <lineage>
        <taxon>Eukaryota</taxon>
        <taxon>Sar</taxon>
        <taxon>Alveolata</taxon>
        <taxon>Dinophyceae</taxon>
        <taxon>Suessiales</taxon>
        <taxon>Suessiaceae</taxon>
        <taxon>Polarella</taxon>
    </lineage>
</organism>
<evidence type="ECO:0000256" key="1">
    <source>
        <dbReference type="SAM" id="MobiDB-lite"/>
    </source>
</evidence>
<gene>
    <name evidence="2" type="ORF">PGLA2088_LOCUS28261</name>
</gene>
<feature type="region of interest" description="Disordered" evidence="1">
    <location>
        <begin position="1"/>
        <end position="92"/>
    </location>
</feature>
<evidence type="ECO:0000313" key="3">
    <source>
        <dbReference type="Proteomes" id="UP000626109"/>
    </source>
</evidence>